<evidence type="ECO:0000313" key="3">
    <source>
        <dbReference type="Proteomes" id="UP000297972"/>
    </source>
</evidence>
<accession>A0A4Z1CK04</accession>
<keyword evidence="1" id="KW-0472">Membrane</keyword>
<keyword evidence="1" id="KW-0812">Transmembrane</keyword>
<dbReference type="EMBL" id="SRPG01000329">
    <property type="protein sequence ID" value="TGN44473.1"/>
    <property type="molecule type" value="Genomic_DNA"/>
</dbReference>
<gene>
    <name evidence="2" type="primary">ccmI</name>
    <name evidence="2" type="ORF">E4L95_20155</name>
</gene>
<evidence type="ECO:0000313" key="2">
    <source>
        <dbReference type="EMBL" id="TGN44473.1"/>
    </source>
</evidence>
<dbReference type="InterPro" id="IPR017560">
    <property type="entry name" value="Cyt_c_biogenesis_CcmI"/>
</dbReference>
<feature type="non-terminal residue" evidence="2">
    <location>
        <position position="135"/>
    </location>
</feature>
<name>A0A4Z1CK04_9RHOB</name>
<proteinExistence type="predicted"/>
<keyword evidence="3" id="KW-1185">Reference proteome</keyword>
<protein>
    <submittedName>
        <fullName evidence="2">C-type cytochrome biogenesis protein CcmI</fullName>
    </submittedName>
</protein>
<reference evidence="2 3" key="1">
    <citation type="submission" date="2019-03" db="EMBL/GenBank/DDBJ databases">
        <authorList>
            <person name="Li J."/>
        </authorList>
    </citation>
    <scope>NUCLEOTIDE SEQUENCE [LARGE SCALE GENOMIC DNA]</scope>
    <source>
        <strain evidence="2 3">3058</strain>
    </source>
</reference>
<dbReference type="AlphaFoldDB" id="A0A4Z1CK04"/>
<sequence length="135" mass="14177">MFWIVAAAITALVTLPILAPIRRAGGGLGSGSEPAAAYDLRVYRDQLTEVERDLERGVIQPEDAVRLRTEIGRKVLEADRRLSQAAPATGRGGTVWAAAVLGIMLAGGIALYLREGVPGAPDMPLAERFAAADAA</sequence>
<dbReference type="Proteomes" id="UP000297972">
    <property type="component" value="Unassembled WGS sequence"/>
</dbReference>
<keyword evidence="1" id="KW-1133">Transmembrane helix</keyword>
<dbReference type="RefSeq" id="WP_135819071.1">
    <property type="nucleotide sequence ID" value="NZ_SRPG01000329.1"/>
</dbReference>
<feature type="transmembrane region" description="Helical" evidence="1">
    <location>
        <begin position="95"/>
        <end position="113"/>
    </location>
</feature>
<evidence type="ECO:0000256" key="1">
    <source>
        <dbReference type="SAM" id="Phobius"/>
    </source>
</evidence>
<comment type="caution">
    <text evidence="2">The sequence shown here is derived from an EMBL/GenBank/DDBJ whole genome shotgun (WGS) entry which is preliminary data.</text>
</comment>
<dbReference type="NCBIfam" id="TIGR03142">
    <property type="entry name" value="cytochro_ccmI"/>
    <property type="match status" value="1"/>
</dbReference>
<dbReference type="OrthoDB" id="9815847at2"/>
<organism evidence="2 3">
    <name type="scientific">Paracoccus liaowanqingii</name>
    <dbReference type="NCBI Taxonomy" id="2560053"/>
    <lineage>
        <taxon>Bacteria</taxon>
        <taxon>Pseudomonadati</taxon>
        <taxon>Pseudomonadota</taxon>
        <taxon>Alphaproteobacteria</taxon>
        <taxon>Rhodobacterales</taxon>
        <taxon>Paracoccaceae</taxon>
        <taxon>Paracoccus</taxon>
    </lineage>
</organism>